<keyword evidence="1" id="KW-0472">Membrane</keyword>
<evidence type="ECO:0000256" key="1">
    <source>
        <dbReference type="SAM" id="Phobius"/>
    </source>
</evidence>
<dbReference type="Proteomes" id="UP001314205">
    <property type="component" value="Unassembled WGS sequence"/>
</dbReference>
<keyword evidence="1" id="KW-0812">Transmembrane</keyword>
<evidence type="ECO:0000313" key="3">
    <source>
        <dbReference type="Proteomes" id="UP001314205"/>
    </source>
</evidence>
<sequence length="258" mass="28611">MMDLKEIIKWFILCFHVLLIYKTRKTNVNLTFICLFLLFNSRFALGANVNSDSDIEISHNEINMKNDDLHLSSNGSSFIFNQSENFNGSNKYKNEQRGLSADTSAGTTFGVRFKKMAQALIPLVFQMGAAATWAIVAALVGIKTLGVTLIILKLLLVAGAVKIGALFGHKGHHSTGWEPSHPPQKEIHLHIHNGHHGHSAPEEHVPFTSWSRDGVQSTPEIKNVNVAYEPYVAGPQTINTPYGNYVKIDSRPNTHVVK</sequence>
<dbReference type="AlphaFoldDB" id="A0AAV1LH97"/>
<keyword evidence="1" id="KW-1133">Transmembrane helix</keyword>
<evidence type="ECO:0000313" key="2">
    <source>
        <dbReference type="EMBL" id="CAK1593116.1"/>
    </source>
</evidence>
<organism evidence="2 3">
    <name type="scientific">Parnassius mnemosyne</name>
    <name type="common">clouded apollo</name>
    <dbReference type="NCBI Taxonomy" id="213953"/>
    <lineage>
        <taxon>Eukaryota</taxon>
        <taxon>Metazoa</taxon>
        <taxon>Ecdysozoa</taxon>
        <taxon>Arthropoda</taxon>
        <taxon>Hexapoda</taxon>
        <taxon>Insecta</taxon>
        <taxon>Pterygota</taxon>
        <taxon>Neoptera</taxon>
        <taxon>Endopterygota</taxon>
        <taxon>Lepidoptera</taxon>
        <taxon>Glossata</taxon>
        <taxon>Ditrysia</taxon>
        <taxon>Papilionoidea</taxon>
        <taxon>Papilionidae</taxon>
        <taxon>Parnassiinae</taxon>
        <taxon>Parnassini</taxon>
        <taxon>Parnassius</taxon>
        <taxon>Driopa</taxon>
    </lineage>
</organism>
<proteinExistence type="predicted"/>
<comment type="caution">
    <text evidence="2">The sequence shown here is derived from an EMBL/GenBank/DDBJ whole genome shotgun (WGS) entry which is preliminary data.</text>
</comment>
<accession>A0AAV1LH97</accession>
<name>A0AAV1LH97_9NEOP</name>
<dbReference type="EMBL" id="CAVLGL010000088">
    <property type="protein sequence ID" value="CAK1593116.1"/>
    <property type="molecule type" value="Genomic_DNA"/>
</dbReference>
<feature type="transmembrane region" description="Helical" evidence="1">
    <location>
        <begin position="146"/>
        <end position="167"/>
    </location>
</feature>
<gene>
    <name evidence="2" type="ORF">PARMNEM_LOCUS12952</name>
</gene>
<protein>
    <submittedName>
        <fullName evidence="2">Uncharacterized protein</fullName>
    </submittedName>
</protein>
<keyword evidence="3" id="KW-1185">Reference proteome</keyword>
<reference evidence="2 3" key="1">
    <citation type="submission" date="2023-11" db="EMBL/GenBank/DDBJ databases">
        <authorList>
            <person name="Hedman E."/>
            <person name="Englund M."/>
            <person name="Stromberg M."/>
            <person name="Nyberg Akerstrom W."/>
            <person name="Nylinder S."/>
            <person name="Jareborg N."/>
            <person name="Kallberg Y."/>
            <person name="Kronander E."/>
        </authorList>
    </citation>
    <scope>NUCLEOTIDE SEQUENCE [LARGE SCALE GENOMIC DNA]</scope>
</reference>
<feature type="transmembrane region" description="Helical" evidence="1">
    <location>
        <begin position="119"/>
        <end position="140"/>
    </location>
</feature>